<organism evidence="1 2">
    <name type="scientific">Crenichthys baileyi</name>
    <name type="common">White River springfish</name>
    <dbReference type="NCBI Taxonomy" id="28760"/>
    <lineage>
        <taxon>Eukaryota</taxon>
        <taxon>Metazoa</taxon>
        <taxon>Chordata</taxon>
        <taxon>Craniata</taxon>
        <taxon>Vertebrata</taxon>
        <taxon>Euteleostomi</taxon>
        <taxon>Actinopterygii</taxon>
        <taxon>Neopterygii</taxon>
        <taxon>Teleostei</taxon>
        <taxon>Neoteleostei</taxon>
        <taxon>Acanthomorphata</taxon>
        <taxon>Ovalentaria</taxon>
        <taxon>Atherinomorphae</taxon>
        <taxon>Cyprinodontiformes</taxon>
        <taxon>Goodeidae</taxon>
        <taxon>Crenichthys</taxon>
    </lineage>
</organism>
<keyword evidence="2" id="KW-1185">Reference proteome</keyword>
<dbReference type="EMBL" id="JAHHUM010002968">
    <property type="protein sequence ID" value="KAK5599061.1"/>
    <property type="molecule type" value="Genomic_DNA"/>
</dbReference>
<evidence type="ECO:0000313" key="2">
    <source>
        <dbReference type="Proteomes" id="UP001311232"/>
    </source>
</evidence>
<reference evidence="1 2" key="1">
    <citation type="submission" date="2021-06" db="EMBL/GenBank/DDBJ databases">
        <authorList>
            <person name="Palmer J.M."/>
        </authorList>
    </citation>
    <scope>NUCLEOTIDE SEQUENCE [LARGE SCALE GENOMIC DNA]</scope>
    <source>
        <strain evidence="1 2">MEX-2019</strain>
        <tissue evidence="1">Muscle</tissue>
    </source>
</reference>
<sequence>MIRFSVRPQKIKAGYVVRRVLPESKVLSMAALTASHMQSNVDNSFCWNDESRRQLYELTSYSTRFKAGAKDGGQEKRGEGGHRPHVVQYSPVLFKPVGFRPLRPGYHDNCEPLQLPRLLLLLLLGRALM</sequence>
<dbReference type="AlphaFoldDB" id="A0AAV9QR08"/>
<evidence type="ECO:0000313" key="1">
    <source>
        <dbReference type="EMBL" id="KAK5599061.1"/>
    </source>
</evidence>
<comment type="caution">
    <text evidence="1">The sequence shown here is derived from an EMBL/GenBank/DDBJ whole genome shotgun (WGS) entry which is preliminary data.</text>
</comment>
<proteinExistence type="predicted"/>
<accession>A0AAV9QR08</accession>
<gene>
    <name evidence="1" type="ORF">CRENBAI_026344</name>
</gene>
<dbReference type="Proteomes" id="UP001311232">
    <property type="component" value="Unassembled WGS sequence"/>
</dbReference>
<name>A0AAV9QR08_9TELE</name>
<protein>
    <submittedName>
        <fullName evidence="1">Uncharacterized protein</fullName>
    </submittedName>
</protein>